<evidence type="ECO:0000256" key="2">
    <source>
        <dbReference type="ARBA" id="ARBA00023002"/>
    </source>
</evidence>
<comment type="caution">
    <text evidence="4">The sequence shown here is derived from an EMBL/GenBank/DDBJ whole genome shotgun (WGS) entry which is preliminary data.</text>
</comment>
<dbReference type="InterPro" id="IPR036291">
    <property type="entry name" value="NAD(P)-bd_dom_sf"/>
</dbReference>
<keyword evidence="5" id="KW-1185">Reference proteome</keyword>
<dbReference type="NCBIfam" id="NF006114">
    <property type="entry name" value="PRK08263.1"/>
    <property type="match status" value="1"/>
</dbReference>
<reference evidence="4 5" key="1">
    <citation type="submission" date="2024-03" db="EMBL/GenBank/DDBJ databases">
        <title>Draft genome sequence of Pseudonocardia sp. DW16-2.</title>
        <authorList>
            <person name="Duangmal K."/>
        </authorList>
    </citation>
    <scope>NUCLEOTIDE SEQUENCE [LARGE SCALE GENOMIC DNA]</scope>
    <source>
        <strain evidence="4 5">DW16-2</strain>
    </source>
</reference>
<organism evidence="4 5">
    <name type="scientific">Pseudonocardia spirodelae</name>
    <dbReference type="NCBI Taxonomy" id="3133431"/>
    <lineage>
        <taxon>Bacteria</taxon>
        <taxon>Bacillati</taxon>
        <taxon>Actinomycetota</taxon>
        <taxon>Actinomycetes</taxon>
        <taxon>Pseudonocardiales</taxon>
        <taxon>Pseudonocardiaceae</taxon>
        <taxon>Pseudonocardia</taxon>
    </lineage>
</organism>
<dbReference type="InterPro" id="IPR051911">
    <property type="entry name" value="SDR_oxidoreductase"/>
</dbReference>
<dbReference type="Proteomes" id="UP001364211">
    <property type="component" value="Unassembled WGS sequence"/>
</dbReference>
<evidence type="ECO:0000313" key="5">
    <source>
        <dbReference type="Proteomes" id="UP001364211"/>
    </source>
</evidence>
<dbReference type="PANTHER" id="PTHR43976:SF16">
    <property type="entry name" value="SHORT-CHAIN DEHYDROGENASE_REDUCTASE FAMILY PROTEIN"/>
    <property type="match status" value="1"/>
</dbReference>
<comment type="similarity">
    <text evidence="1 3">Belongs to the short-chain dehydrogenases/reductases (SDR) family.</text>
</comment>
<dbReference type="EMBL" id="JBBJUP010000015">
    <property type="protein sequence ID" value="MEJ8280897.1"/>
    <property type="molecule type" value="Genomic_DNA"/>
</dbReference>
<evidence type="ECO:0000256" key="1">
    <source>
        <dbReference type="ARBA" id="ARBA00006484"/>
    </source>
</evidence>
<protein>
    <submittedName>
        <fullName evidence="4">SDR family NAD(P)-dependent oxidoreductase</fullName>
    </submittedName>
</protein>
<dbReference type="PRINTS" id="PR00080">
    <property type="entry name" value="SDRFAMILY"/>
</dbReference>
<dbReference type="RefSeq" id="WP_340292563.1">
    <property type="nucleotide sequence ID" value="NZ_JBBJUP010000015.1"/>
</dbReference>
<evidence type="ECO:0000256" key="3">
    <source>
        <dbReference type="RuleBase" id="RU000363"/>
    </source>
</evidence>
<gene>
    <name evidence="4" type="ORF">WJX68_18285</name>
</gene>
<proteinExistence type="inferred from homology"/>
<dbReference type="InterPro" id="IPR002347">
    <property type="entry name" value="SDR_fam"/>
</dbReference>
<dbReference type="PANTHER" id="PTHR43976">
    <property type="entry name" value="SHORT CHAIN DEHYDROGENASE"/>
    <property type="match status" value="1"/>
</dbReference>
<keyword evidence="2" id="KW-0560">Oxidoreductase</keyword>
<evidence type="ECO:0000313" key="4">
    <source>
        <dbReference type="EMBL" id="MEJ8280897.1"/>
    </source>
</evidence>
<accession>A0ABU8TAA5</accession>
<name>A0ABU8TAA5_9PSEU</name>
<sequence>MTTPESPVWFVTGAGRGLGRALTRAALAAGERVVATVRRPDALADLRADFPSALHVTRADVRDRDAVAAAVTDGIARFGRLDVVVNNAGHGLVGTVEEVSAAEARGIVDTNLLGPLWVAQAVLPHLRARGAGHIVQVSTTGAVGAMPALGLYNASKWGLEGFSQALAGEVAPFGIRVTVAQLGGFDTGWAGAGMHYASPAGVYDDLRRELFGTAEVPWPADGPLGAPVDVAVEALRAHVRAPDGPFRLLVGDDAPGQVTAALRARCADYAGDDRFAWPVPEGTA</sequence>
<dbReference type="PRINTS" id="PR00081">
    <property type="entry name" value="GDHRDH"/>
</dbReference>
<dbReference type="SUPFAM" id="SSF51735">
    <property type="entry name" value="NAD(P)-binding Rossmann-fold domains"/>
    <property type="match status" value="1"/>
</dbReference>
<dbReference type="CDD" id="cd05374">
    <property type="entry name" value="17beta-HSD-like_SDR_c"/>
    <property type="match status" value="1"/>
</dbReference>
<dbReference type="Pfam" id="PF00106">
    <property type="entry name" value="adh_short"/>
    <property type="match status" value="1"/>
</dbReference>
<dbReference type="Gene3D" id="3.40.50.720">
    <property type="entry name" value="NAD(P)-binding Rossmann-like Domain"/>
    <property type="match status" value="1"/>
</dbReference>